<organism evidence="8 9">
    <name type="scientific">Hibiscus sabdariffa</name>
    <name type="common">roselle</name>
    <dbReference type="NCBI Taxonomy" id="183260"/>
    <lineage>
        <taxon>Eukaryota</taxon>
        <taxon>Viridiplantae</taxon>
        <taxon>Streptophyta</taxon>
        <taxon>Embryophyta</taxon>
        <taxon>Tracheophyta</taxon>
        <taxon>Spermatophyta</taxon>
        <taxon>Magnoliopsida</taxon>
        <taxon>eudicotyledons</taxon>
        <taxon>Gunneridae</taxon>
        <taxon>Pentapetalae</taxon>
        <taxon>rosids</taxon>
        <taxon>malvids</taxon>
        <taxon>Malvales</taxon>
        <taxon>Malvaceae</taxon>
        <taxon>Malvoideae</taxon>
        <taxon>Hibiscus</taxon>
    </lineage>
</organism>
<dbReference type="EMBL" id="JBBPBN010000052">
    <property type="protein sequence ID" value="KAK8991216.1"/>
    <property type="molecule type" value="Genomic_DNA"/>
</dbReference>
<feature type="transmembrane region" description="Helical" evidence="6">
    <location>
        <begin position="90"/>
        <end position="119"/>
    </location>
</feature>
<keyword evidence="3 6" id="KW-0812">Transmembrane</keyword>
<feature type="domain" description="ABC-2 type transporter transmembrane" evidence="7">
    <location>
        <begin position="187"/>
        <end position="250"/>
    </location>
</feature>
<feature type="transmembrane region" description="Helical" evidence="6">
    <location>
        <begin position="313"/>
        <end position="334"/>
    </location>
</feature>
<feature type="transmembrane region" description="Helical" evidence="6">
    <location>
        <begin position="139"/>
        <end position="161"/>
    </location>
</feature>
<gene>
    <name evidence="8" type="ORF">V6N11_062236</name>
</gene>
<keyword evidence="2" id="KW-0813">Transport</keyword>
<feature type="transmembrane region" description="Helical" evidence="6">
    <location>
        <begin position="275"/>
        <end position="301"/>
    </location>
</feature>
<feature type="transmembrane region" description="Helical" evidence="6">
    <location>
        <begin position="340"/>
        <end position="360"/>
    </location>
</feature>
<comment type="subcellular location">
    <subcellularLocation>
        <location evidence="1">Membrane</location>
        <topology evidence="1">Multi-pass membrane protein</topology>
    </subcellularLocation>
</comment>
<name>A0ABR2PSH8_9ROSI</name>
<feature type="transmembrane region" description="Helical" evidence="6">
    <location>
        <begin position="234"/>
        <end position="255"/>
    </location>
</feature>
<feature type="transmembrane region" description="Helical" evidence="6">
    <location>
        <begin position="417"/>
        <end position="440"/>
    </location>
</feature>
<feature type="domain" description="ABC-2 type transporter transmembrane" evidence="7">
    <location>
        <begin position="276"/>
        <end position="390"/>
    </location>
</feature>
<dbReference type="PANTHER" id="PTHR19241">
    <property type="entry name" value="ATP-BINDING CASSETTE TRANSPORTER"/>
    <property type="match status" value="1"/>
</dbReference>
<dbReference type="Proteomes" id="UP001396334">
    <property type="component" value="Unassembled WGS sequence"/>
</dbReference>
<sequence length="448" mass="51578">MENGDAFGVGISARIGSSSIWRSNAKAFSMSAREEDDEEDLKWAAIERLPTYRRVRRGILTEDEGDIKERSRAILGTTEMHRDTITNGGIFMGALFFILLVIMYNAIAELTLTILKLPVFYKQRDLLFFPSWAYSPPAWILKTPLSLLKVTVCVCMSYYVIGFDPSVDRTIPVNGSIRKKYNCRARRQDVLNSTGSMHAAAFFIGCQNAFSVQRVVAVERTVFYRERQARMYSALPYAFGQVILQLFFKIPELGLSTGLLINKSRPWKQADGYHLLFQAVIELPYILVQTVIYGVIVYAMIGFKWTAPKFSWYLFFMYFTFLYFTFFGMMTVAVTPDHNIAGIISSAFFTIWNLFSGFIVPRTRIPEWWRWYYWLCPISWSLYGLTASQYGDMKDTFDSGETVQHFLRTYFDFKDDFVGVVAAVVVGICVLFGFIFAFSIKAFNFQKR</sequence>
<proteinExistence type="predicted"/>
<evidence type="ECO:0000256" key="6">
    <source>
        <dbReference type="SAM" id="Phobius"/>
    </source>
</evidence>
<accession>A0ABR2PSH8</accession>
<keyword evidence="5 6" id="KW-0472">Membrane</keyword>
<dbReference type="InterPro" id="IPR013525">
    <property type="entry name" value="ABC2_TM"/>
</dbReference>
<evidence type="ECO:0000259" key="7">
    <source>
        <dbReference type="Pfam" id="PF01061"/>
    </source>
</evidence>
<evidence type="ECO:0000256" key="2">
    <source>
        <dbReference type="ARBA" id="ARBA00022448"/>
    </source>
</evidence>
<feature type="domain" description="ABC-2 type transporter transmembrane" evidence="7">
    <location>
        <begin position="87"/>
        <end position="169"/>
    </location>
</feature>
<evidence type="ECO:0000256" key="5">
    <source>
        <dbReference type="ARBA" id="ARBA00023136"/>
    </source>
</evidence>
<evidence type="ECO:0000256" key="1">
    <source>
        <dbReference type="ARBA" id="ARBA00004141"/>
    </source>
</evidence>
<reference evidence="8 9" key="1">
    <citation type="journal article" date="2024" name="G3 (Bethesda)">
        <title>Genome assembly of Hibiscus sabdariffa L. provides insights into metabolisms of medicinal natural products.</title>
        <authorList>
            <person name="Kim T."/>
        </authorList>
    </citation>
    <scope>NUCLEOTIDE SEQUENCE [LARGE SCALE GENOMIC DNA]</scope>
    <source>
        <strain evidence="8">TK-2024</strain>
        <tissue evidence="8">Old leaves</tissue>
    </source>
</reference>
<dbReference type="Pfam" id="PF01061">
    <property type="entry name" value="ABC2_membrane"/>
    <property type="match status" value="3"/>
</dbReference>
<keyword evidence="4 6" id="KW-1133">Transmembrane helix</keyword>
<keyword evidence="9" id="KW-1185">Reference proteome</keyword>
<evidence type="ECO:0000256" key="4">
    <source>
        <dbReference type="ARBA" id="ARBA00022989"/>
    </source>
</evidence>
<evidence type="ECO:0000313" key="8">
    <source>
        <dbReference type="EMBL" id="KAK8991216.1"/>
    </source>
</evidence>
<comment type="caution">
    <text evidence="8">The sequence shown here is derived from an EMBL/GenBank/DDBJ whole genome shotgun (WGS) entry which is preliminary data.</text>
</comment>
<feature type="transmembrane region" description="Helical" evidence="6">
    <location>
        <begin position="372"/>
        <end position="391"/>
    </location>
</feature>
<protein>
    <recommendedName>
        <fullName evidence="7">ABC-2 type transporter transmembrane domain-containing protein</fullName>
    </recommendedName>
</protein>
<evidence type="ECO:0000313" key="9">
    <source>
        <dbReference type="Proteomes" id="UP001396334"/>
    </source>
</evidence>
<evidence type="ECO:0000256" key="3">
    <source>
        <dbReference type="ARBA" id="ARBA00022692"/>
    </source>
</evidence>